<evidence type="ECO:0000256" key="5">
    <source>
        <dbReference type="ARBA" id="ARBA00022679"/>
    </source>
</evidence>
<comment type="similarity">
    <text evidence="2 7 8">Belongs to the precorrin methyltransferase family.</text>
</comment>
<organism evidence="10 11">
    <name type="scientific">Maritimibacter alkaliphilus HTCC2654</name>
    <dbReference type="NCBI Taxonomy" id="314271"/>
    <lineage>
        <taxon>Bacteria</taxon>
        <taxon>Pseudomonadati</taxon>
        <taxon>Pseudomonadota</taxon>
        <taxon>Alphaproteobacteria</taxon>
        <taxon>Rhodobacterales</taxon>
        <taxon>Roseobacteraceae</taxon>
        <taxon>Maritimibacter</taxon>
    </lineage>
</organism>
<dbReference type="InterPro" id="IPR000878">
    <property type="entry name" value="4pyrrol_Mease"/>
</dbReference>
<evidence type="ECO:0000256" key="8">
    <source>
        <dbReference type="RuleBase" id="RU003960"/>
    </source>
</evidence>
<dbReference type="SUPFAM" id="SSF53790">
    <property type="entry name" value="Tetrapyrrole methylase"/>
    <property type="match status" value="1"/>
</dbReference>
<dbReference type="Proteomes" id="UP000002931">
    <property type="component" value="Unassembled WGS sequence"/>
</dbReference>
<evidence type="ECO:0000313" key="10">
    <source>
        <dbReference type="EMBL" id="EAQ14251.1"/>
    </source>
</evidence>
<protein>
    <submittedName>
        <fullName evidence="10">Precorrin-2 C20-methyltransferase</fullName>
    </submittedName>
</protein>
<dbReference type="PANTHER" id="PTHR43467:SF2">
    <property type="entry name" value="COBALT-PRECORRIN-2 C(20)-METHYLTRANSFERASE"/>
    <property type="match status" value="1"/>
</dbReference>
<evidence type="ECO:0000256" key="7">
    <source>
        <dbReference type="PIRNR" id="PIRNR036427"/>
    </source>
</evidence>
<evidence type="ECO:0000313" key="11">
    <source>
        <dbReference type="Proteomes" id="UP000002931"/>
    </source>
</evidence>
<dbReference type="PROSITE" id="PS00839">
    <property type="entry name" value="SUMT_1"/>
    <property type="match status" value="1"/>
</dbReference>
<evidence type="ECO:0000256" key="6">
    <source>
        <dbReference type="ARBA" id="ARBA00022691"/>
    </source>
</evidence>
<dbReference type="Pfam" id="PF00590">
    <property type="entry name" value="TP_methylase"/>
    <property type="match status" value="1"/>
</dbReference>
<dbReference type="InterPro" id="IPR014776">
    <property type="entry name" value="4pyrrole_Mease_sub2"/>
</dbReference>
<dbReference type="InterPro" id="IPR003043">
    <property type="entry name" value="Uropor_MeTrfase_CS"/>
</dbReference>
<dbReference type="InterPro" id="IPR006364">
    <property type="entry name" value="CobI/CbiL/CobIJ_dom"/>
</dbReference>
<dbReference type="GO" id="GO:0009236">
    <property type="term" value="P:cobalamin biosynthetic process"/>
    <property type="evidence" value="ECO:0007669"/>
    <property type="project" value="UniProtKB-UniRule"/>
</dbReference>
<dbReference type="InterPro" id="IPR012382">
    <property type="entry name" value="CobI/CbiL"/>
</dbReference>
<comment type="pathway">
    <text evidence="1">Cofactor biosynthesis; adenosylcobalamin biosynthesis.</text>
</comment>
<dbReference type="NCBIfam" id="TIGR01467">
    <property type="entry name" value="cobI_cbiL"/>
    <property type="match status" value="1"/>
</dbReference>
<dbReference type="InterPro" id="IPR014777">
    <property type="entry name" value="4pyrrole_Mease_sub1"/>
</dbReference>
<comment type="caution">
    <text evidence="10">The sequence shown here is derived from an EMBL/GenBank/DDBJ whole genome shotgun (WGS) entry which is preliminary data.</text>
</comment>
<dbReference type="UniPathway" id="UPA00148"/>
<keyword evidence="4 8" id="KW-0489">Methyltransferase</keyword>
<dbReference type="PIRSF" id="PIRSF036427">
    <property type="entry name" value="Precrrn-2_mtase"/>
    <property type="match status" value="1"/>
</dbReference>
<keyword evidence="11" id="KW-1185">Reference proteome</keyword>
<dbReference type="GO" id="GO:0030788">
    <property type="term" value="F:precorrin-2 C20-methyltransferase activity"/>
    <property type="evidence" value="ECO:0007669"/>
    <property type="project" value="InterPro"/>
</dbReference>
<feature type="domain" description="Tetrapyrrole methylase" evidence="9">
    <location>
        <begin position="4"/>
        <end position="208"/>
    </location>
</feature>
<evidence type="ECO:0000256" key="2">
    <source>
        <dbReference type="ARBA" id="ARBA00005879"/>
    </source>
</evidence>
<dbReference type="CDD" id="cd11645">
    <property type="entry name" value="Precorrin_2_C20_MT"/>
    <property type="match status" value="1"/>
</dbReference>
<keyword evidence="3" id="KW-0169">Cobalamin biosynthesis</keyword>
<evidence type="ECO:0000259" key="9">
    <source>
        <dbReference type="Pfam" id="PF00590"/>
    </source>
</evidence>
<evidence type="ECO:0000256" key="3">
    <source>
        <dbReference type="ARBA" id="ARBA00022573"/>
    </source>
</evidence>
<dbReference type="OrthoDB" id="9804789at2"/>
<dbReference type="GO" id="GO:0032259">
    <property type="term" value="P:methylation"/>
    <property type="evidence" value="ECO:0007669"/>
    <property type="project" value="UniProtKB-KW"/>
</dbReference>
<dbReference type="PROSITE" id="PS00840">
    <property type="entry name" value="SUMT_2"/>
    <property type="match status" value="1"/>
</dbReference>
<dbReference type="EMBL" id="AAMT01000002">
    <property type="protein sequence ID" value="EAQ14251.1"/>
    <property type="molecule type" value="Genomic_DNA"/>
</dbReference>
<keyword evidence="6" id="KW-0949">S-adenosyl-L-methionine</keyword>
<keyword evidence="5 8" id="KW-0808">Transferase</keyword>
<dbReference type="InterPro" id="IPR035996">
    <property type="entry name" value="4pyrrol_Methylase_sf"/>
</dbReference>
<dbReference type="Gene3D" id="3.40.1010.10">
    <property type="entry name" value="Cobalt-precorrin-4 Transmethylase, Domain 1"/>
    <property type="match status" value="1"/>
</dbReference>
<dbReference type="HOGENOM" id="CLU_076014_1_1_5"/>
<evidence type="ECO:0000256" key="4">
    <source>
        <dbReference type="ARBA" id="ARBA00022603"/>
    </source>
</evidence>
<dbReference type="PANTHER" id="PTHR43467">
    <property type="entry name" value="COBALT-PRECORRIN-2 C(20)-METHYLTRANSFERASE"/>
    <property type="match status" value="1"/>
</dbReference>
<dbReference type="RefSeq" id="WP_008333543.1">
    <property type="nucleotide sequence ID" value="NZ_CH902578.1"/>
</dbReference>
<dbReference type="Gene3D" id="3.30.950.10">
    <property type="entry name" value="Methyltransferase, Cobalt-precorrin-4 Transmethylase, Domain 2"/>
    <property type="match status" value="1"/>
</dbReference>
<sequence>MTGTLIGVGLGPGDPDLMTLKAARAIGAADVVAYPALPDTDSFARSIAADLIRPDAHEIVIEVPMTKSREPAQAAYDLGADRIAEALEAGRNVAVLCEGDPFFYGSFMYLHARLAARFPVEVIPGITSVSAGAARAAAPLTARNEVLTVLPGPLDSDTLAARISDADSIVIMKVGRHLARIRDVLDAQGLSDRAVYIERATLSAERILPLAQAPDPAPYFSLILVTKGSDPWL</sequence>
<name>A3VBB8_9RHOB</name>
<gene>
    <name evidence="10" type="ORF">RB2654_16316</name>
</gene>
<accession>A3VBB8</accession>
<dbReference type="STRING" id="314271.RB2654_16316"/>
<dbReference type="AlphaFoldDB" id="A3VBB8"/>
<evidence type="ECO:0000256" key="1">
    <source>
        <dbReference type="ARBA" id="ARBA00004953"/>
    </source>
</evidence>
<reference evidence="10 11" key="1">
    <citation type="journal article" date="2010" name="J. Bacteriol.">
        <title>Genome sequences of Pelagibaca bermudensis HTCC2601T and Maritimibacter alkaliphilus HTCC2654T, the type strains of two marine Roseobacter genera.</title>
        <authorList>
            <person name="Thrash J.C."/>
            <person name="Cho J.C."/>
            <person name="Ferriera S."/>
            <person name="Johnson J."/>
            <person name="Vergin K.L."/>
            <person name="Giovannoni S.J."/>
        </authorList>
    </citation>
    <scope>NUCLEOTIDE SEQUENCE [LARGE SCALE GENOMIC DNA]</scope>
    <source>
        <strain evidence="10 11">HTCC2654</strain>
    </source>
</reference>
<dbReference type="eggNOG" id="COG2243">
    <property type="taxonomic scope" value="Bacteria"/>
</dbReference>
<proteinExistence type="inferred from homology"/>